<dbReference type="GO" id="GO:0000287">
    <property type="term" value="F:magnesium ion binding"/>
    <property type="evidence" value="ECO:0007669"/>
    <property type="project" value="UniProtKB-ARBA"/>
</dbReference>
<protein>
    <submittedName>
        <fullName evidence="1">HAD family hydrolase</fullName>
    </submittedName>
</protein>
<dbReference type="GO" id="GO:0016791">
    <property type="term" value="F:phosphatase activity"/>
    <property type="evidence" value="ECO:0007669"/>
    <property type="project" value="UniProtKB-ARBA"/>
</dbReference>
<name>A0A3A8F1L8_9GAMM</name>
<dbReference type="SFLD" id="SFLDG01140">
    <property type="entry name" value="C2.B:_Phosphomannomutase_and_P"/>
    <property type="match status" value="1"/>
</dbReference>
<dbReference type="SUPFAM" id="SSF56784">
    <property type="entry name" value="HAD-like"/>
    <property type="match status" value="1"/>
</dbReference>
<dbReference type="Pfam" id="PF08282">
    <property type="entry name" value="Hydrolase_3"/>
    <property type="match status" value="1"/>
</dbReference>
<dbReference type="NCBIfam" id="TIGR00099">
    <property type="entry name" value="Cof-subfamily"/>
    <property type="match status" value="1"/>
</dbReference>
<keyword evidence="2" id="KW-1185">Reference proteome</keyword>
<organism evidence="1 2">
    <name type="scientific">Acinetobacter guerrae</name>
    <dbReference type="NCBI Taxonomy" id="1843371"/>
    <lineage>
        <taxon>Bacteria</taxon>
        <taxon>Pseudomonadati</taxon>
        <taxon>Pseudomonadota</taxon>
        <taxon>Gammaproteobacteria</taxon>
        <taxon>Moraxellales</taxon>
        <taxon>Moraxellaceae</taxon>
        <taxon>Acinetobacter</taxon>
    </lineage>
</organism>
<dbReference type="SFLD" id="SFLDS00003">
    <property type="entry name" value="Haloacid_Dehalogenase"/>
    <property type="match status" value="1"/>
</dbReference>
<dbReference type="EMBL" id="RAXU01000004">
    <property type="protein sequence ID" value="RKG35041.1"/>
    <property type="molecule type" value="Genomic_DNA"/>
</dbReference>
<reference evidence="1 2" key="1">
    <citation type="submission" date="2018-09" db="EMBL/GenBank/DDBJ databases">
        <title>The draft genome of Acinetobacter spp. strains.</title>
        <authorList>
            <person name="Qin J."/>
            <person name="Feng Y."/>
            <person name="Zong Z."/>
        </authorList>
    </citation>
    <scope>NUCLEOTIDE SEQUENCE [LARGE SCALE GENOMIC DNA]</scope>
    <source>
        <strain evidence="1 2">WCHAc060096</strain>
    </source>
</reference>
<dbReference type="Gene3D" id="3.30.1240.10">
    <property type="match status" value="1"/>
</dbReference>
<dbReference type="InterPro" id="IPR006379">
    <property type="entry name" value="HAD-SF_hydro_IIB"/>
</dbReference>
<dbReference type="PANTHER" id="PTHR10000">
    <property type="entry name" value="PHOSPHOSERINE PHOSPHATASE"/>
    <property type="match status" value="1"/>
</dbReference>
<dbReference type="PROSITE" id="PS01229">
    <property type="entry name" value="COF_2"/>
    <property type="match status" value="1"/>
</dbReference>
<dbReference type="InterPro" id="IPR036412">
    <property type="entry name" value="HAD-like_sf"/>
</dbReference>
<dbReference type="InterPro" id="IPR023214">
    <property type="entry name" value="HAD_sf"/>
</dbReference>
<sequence>MPIKLIAVDMDGTFLNSEKKYNSSRFFKQYKQLKQRGIHFVAASGNPLYTLKAYFPEIAHEMAFVAENGAYVVNGTETLNYDYFNSDVLQQILGDLKHDYAKNLILCGKDSAYIEKSVSEKTQQKLKIYFKNLTQVDDLSQINDQICKVTLTTAQQDNQQILNDLEQKPYMREKLAKMVSSGFGFIDLIIPNRHKAYGLQLLQHKWGITHQDVLAIGDNYNDLEMIQMAGYGFAMQNAVPELKQVAKYIAPSNEHEGVLDVLDLVLNAQPFQIYSKEDVYLENI</sequence>
<evidence type="ECO:0000313" key="2">
    <source>
        <dbReference type="Proteomes" id="UP000269001"/>
    </source>
</evidence>
<dbReference type="AlphaFoldDB" id="A0A3A8F1L8"/>
<dbReference type="RefSeq" id="WP_120369331.1">
    <property type="nucleotide sequence ID" value="NZ_RAXU01000004.1"/>
</dbReference>
<dbReference type="Proteomes" id="UP000269001">
    <property type="component" value="Unassembled WGS sequence"/>
</dbReference>
<keyword evidence="1" id="KW-0378">Hydrolase</keyword>
<dbReference type="NCBIfam" id="TIGR01484">
    <property type="entry name" value="HAD-SF-IIB"/>
    <property type="match status" value="1"/>
</dbReference>
<dbReference type="SFLD" id="SFLDG01144">
    <property type="entry name" value="C2.B.4:_PGP_Like"/>
    <property type="match status" value="1"/>
</dbReference>
<dbReference type="CDD" id="cd07518">
    <property type="entry name" value="HAD_YbiV-Like"/>
    <property type="match status" value="1"/>
</dbReference>
<dbReference type="Gene3D" id="3.40.50.1000">
    <property type="entry name" value="HAD superfamily/HAD-like"/>
    <property type="match status" value="1"/>
</dbReference>
<gene>
    <name evidence="1" type="ORF">D7V21_04430</name>
</gene>
<dbReference type="InterPro" id="IPR000150">
    <property type="entry name" value="Cof"/>
</dbReference>
<dbReference type="GO" id="GO:0005829">
    <property type="term" value="C:cytosol"/>
    <property type="evidence" value="ECO:0007669"/>
    <property type="project" value="TreeGrafter"/>
</dbReference>
<proteinExistence type="predicted"/>
<comment type="caution">
    <text evidence="1">The sequence shown here is derived from an EMBL/GenBank/DDBJ whole genome shotgun (WGS) entry which is preliminary data.</text>
</comment>
<evidence type="ECO:0000313" key="1">
    <source>
        <dbReference type="EMBL" id="RKG35041.1"/>
    </source>
</evidence>
<accession>A0A3A8F1L8</accession>
<dbReference type="PANTHER" id="PTHR10000:SF53">
    <property type="entry name" value="5-AMINO-6-(5-PHOSPHO-D-RIBITYLAMINO)URACIL PHOSPHATASE YBJI-RELATED"/>
    <property type="match status" value="1"/>
</dbReference>